<evidence type="ECO:0000256" key="2">
    <source>
        <dbReference type="ARBA" id="ARBA00022801"/>
    </source>
</evidence>
<dbReference type="PROSITE" id="PS00122">
    <property type="entry name" value="CARBOXYLESTERASE_B_1"/>
    <property type="match status" value="1"/>
</dbReference>
<dbReference type="PANTHER" id="PTHR11559">
    <property type="entry name" value="CARBOXYLESTERASE"/>
    <property type="match status" value="1"/>
</dbReference>
<sequence length="543" mass="56837">MIRSGPLRTAVIGVAMAVLSALPTATPQATAASRADPIVRTDKGVVRGTTVEGVDKFLGIPFAAPPVGDRRLAPPAPAPRWHDVRPATAYGPACAQLPSGNGPRSDAEDCLYANVFRPSGARRHGRLPVLFYIYGGGLQNGGAQQYDGAKIAADNDVIVVTANYRLNVFGLLTLPGLSGDYALLDQQAALRWTRANAAAFGGDPDAVTVGGESAGAISVCAHLTAPGSAGLFRGAILQSGGCGTTPLDQARTSGTAFARSVGCTDPATMVACLRAKPAAELLDASATTNLTLVSGGDVLPVPPADAVAAGRFAHVPVITGATRDEGRTFALGFVGTTAEQYEAWVRGTFGTRADEVLRHYPVSAYTGPYAPVYAVAAILTDAGLVGGIGGCPNLSLAGRLSARTRTYLYQFDDRGFPGLTPGRPAGYEWGAPHAGDLPYLFPSFDNGTPITPYFTAAQHRLADDMSHYWGAFVRRGAPAPRQPLAYWPTLRSQTLLDLRPGGHSTRISVAEYRTQHQCDFWDAAPRNADGSVRTTGRIALPTR</sequence>
<dbReference type="Gene3D" id="3.40.50.1820">
    <property type="entry name" value="alpha/beta hydrolase"/>
    <property type="match status" value="1"/>
</dbReference>
<keyword evidence="6" id="KW-1185">Reference proteome</keyword>
<dbReference type="InterPro" id="IPR050309">
    <property type="entry name" value="Type-B_Carboxylest/Lipase"/>
</dbReference>
<dbReference type="InterPro" id="IPR002018">
    <property type="entry name" value="CarbesteraseB"/>
</dbReference>
<feature type="chain" id="PRO_5045005207" description="Carboxylic ester hydrolase" evidence="3">
    <location>
        <begin position="32"/>
        <end position="543"/>
    </location>
</feature>
<dbReference type="InterPro" id="IPR029058">
    <property type="entry name" value="AB_hydrolase_fold"/>
</dbReference>
<evidence type="ECO:0000259" key="4">
    <source>
        <dbReference type="Pfam" id="PF00135"/>
    </source>
</evidence>
<dbReference type="Proteomes" id="UP001501442">
    <property type="component" value="Unassembled WGS sequence"/>
</dbReference>
<evidence type="ECO:0000313" key="6">
    <source>
        <dbReference type="Proteomes" id="UP001501442"/>
    </source>
</evidence>
<evidence type="ECO:0000256" key="1">
    <source>
        <dbReference type="ARBA" id="ARBA00005964"/>
    </source>
</evidence>
<keyword evidence="2 3" id="KW-0378">Hydrolase</keyword>
<evidence type="ECO:0000313" key="5">
    <source>
        <dbReference type="EMBL" id="GAA4623503.1"/>
    </source>
</evidence>
<comment type="caution">
    <text evidence="5">The sequence shown here is derived from an EMBL/GenBank/DDBJ whole genome shotgun (WGS) entry which is preliminary data.</text>
</comment>
<dbReference type="EMBL" id="BAABHK010000002">
    <property type="protein sequence ID" value="GAA4623503.1"/>
    <property type="molecule type" value="Genomic_DNA"/>
</dbReference>
<keyword evidence="3" id="KW-0732">Signal</keyword>
<dbReference type="SUPFAM" id="SSF53474">
    <property type="entry name" value="alpha/beta-Hydrolases"/>
    <property type="match status" value="1"/>
</dbReference>
<gene>
    <name evidence="5" type="ORF">GCM10023196_019930</name>
</gene>
<dbReference type="Pfam" id="PF00135">
    <property type="entry name" value="COesterase"/>
    <property type="match status" value="1"/>
</dbReference>
<evidence type="ECO:0000256" key="3">
    <source>
        <dbReference type="RuleBase" id="RU361235"/>
    </source>
</evidence>
<proteinExistence type="inferred from homology"/>
<dbReference type="InterPro" id="IPR019826">
    <property type="entry name" value="Carboxylesterase_B_AS"/>
</dbReference>
<accession>A0ABP8U652</accession>
<feature type="domain" description="Carboxylesterase type B" evidence="4">
    <location>
        <begin position="36"/>
        <end position="521"/>
    </location>
</feature>
<dbReference type="RefSeq" id="WP_345430374.1">
    <property type="nucleotide sequence ID" value="NZ_BAABHK010000002.1"/>
</dbReference>
<protein>
    <recommendedName>
        <fullName evidence="3">Carboxylic ester hydrolase</fullName>
        <ecNumber evidence="3">3.1.1.-</ecNumber>
    </recommendedName>
</protein>
<dbReference type="EC" id="3.1.1.-" evidence="3"/>
<organism evidence="5 6">
    <name type="scientific">Actinoallomurus vinaceus</name>
    <dbReference type="NCBI Taxonomy" id="1080074"/>
    <lineage>
        <taxon>Bacteria</taxon>
        <taxon>Bacillati</taxon>
        <taxon>Actinomycetota</taxon>
        <taxon>Actinomycetes</taxon>
        <taxon>Streptosporangiales</taxon>
        <taxon>Thermomonosporaceae</taxon>
        <taxon>Actinoallomurus</taxon>
    </lineage>
</organism>
<comment type="similarity">
    <text evidence="1 3">Belongs to the type-B carboxylesterase/lipase family.</text>
</comment>
<name>A0ABP8U652_9ACTN</name>
<feature type="signal peptide" evidence="3">
    <location>
        <begin position="1"/>
        <end position="31"/>
    </location>
</feature>
<reference evidence="6" key="1">
    <citation type="journal article" date="2019" name="Int. J. Syst. Evol. Microbiol.">
        <title>The Global Catalogue of Microorganisms (GCM) 10K type strain sequencing project: providing services to taxonomists for standard genome sequencing and annotation.</title>
        <authorList>
            <consortium name="The Broad Institute Genomics Platform"/>
            <consortium name="The Broad Institute Genome Sequencing Center for Infectious Disease"/>
            <person name="Wu L."/>
            <person name="Ma J."/>
        </authorList>
    </citation>
    <scope>NUCLEOTIDE SEQUENCE [LARGE SCALE GENOMIC DNA]</scope>
    <source>
        <strain evidence="6">JCM 17939</strain>
    </source>
</reference>